<comment type="caution">
    <text evidence="2">The sequence shown here is derived from an EMBL/GenBank/DDBJ whole genome shotgun (WGS) entry which is preliminary data.</text>
</comment>
<organism evidence="2 3">
    <name type="scientific">Dokdonia ponticola</name>
    <dbReference type="NCBI Taxonomy" id="2041041"/>
    <lineage>
        <taxon>Bacteria</taxon>
        <taxon>Pseudomonadati</taxon>
        <taxon>Bacteroidota</taxon>
        <taxon>Flavobacteriia</taxon>
        <taxon>Flavobacteriales</taxon>
        <taxon>Flavobacteriaceae</taxon>
        <taxon>Dokdonia</taxon>
    </lineage>
</organism>
<evidence type="ECO:0000313" key="3">
    <source>
        <dbReference type="Proteomes" id="UP001596043"/>
    </source>
</evidence>
<accession>A0ABV9HVP8</accession>
<protein>
    <submittedName>
        <fullName evidence="2">Uncharacterized protein</fullName>
    </submittedName>
</protein>
<dbReference type="EMBL" id="JBHSFV010000005">
    <property type="protein sequence ID" value="MFC4634226.1"/>
    <property type="molecule type" value="Genomic_DNA"/>
</dbReference>
<feature type="region of interest" description="Disordered" evidence="1">
    <location>
        <begin position="163"/>
        <end position="184"/>
    </location>
</feature>
<evidence type="ECO:0000256" key="1">
    <source>
        <dbReference type="SAM" id="MobiDB-lite"/>
    </source>
</evidence>
<gene>
    <name evidence="2" type="ORF">ACFO3O_09930</name>
</gene>
<reference evidence="3" key="1">
    <citation type="journal article" date="2019" name="Int. J. Syst. Evol. Microbiol.">
        <title>The Global Catalogue of Microorganisms (GCM) 10K type strain sequencing project: providing services to taxonomists for standard genome sequencing and annotation.</title>
        <authorList>
            <consortium name="The Broad Institute Genomics Platform"/>
            <consortium name="The Broad Institute Genome Sequencing Center for Infectious Disease"/>
            <person name="Wu L."/>
            <person name="Ma J."/>
        </authorList>
    </citation>
    <scope>NUCLEOTIDE SEQUENCE [LARGE SCALE GENOMIC DNA]</scope>
    <source>
        <strain evidence="3">YJ-61-S</strain>
    </source>
</reference>
<proteinExistence type="predicted"/>
<dbReference type="RefSeq" id="WP_379978451.1">
    <property type="nucleotide sequence ID" value="NZ_JBHSFV010000005.1"/>
</dbReference>
<evidence type="ECO:0000313" key="2">
    <source>
        <dbReference type="EMBL" id="MFC4634226.1"/>
    </source>
</evidence>
<keyword evidence="3" id="KW-1185">Reference proteome</keyword>
<sequence length="184" mass="21409">MYDDDDDDNHNYDIESWRKLPVFIQAEVILKLVEHIVDCIPKEDSNASSDYEYALFDHHTSSMMENALIIPAKIAGIHGVELYDIKMENAVMIRKAAHEIIISLRGLQIAGFKEIEYLELLRKEIEILRPLFAEWVKTFDPYDYIIDRWGLFNPPGVEYNDSIPGDDLPYDNNPSHDDFDTEED</sequence>
<dbReference type="Proteomes" id="UP001596043">
    <property type="component" value="Unassembled WGS sequence"/>
</dbReference>
<name>A0ABV9HVP8_9FLAO</name>